<dbReference type="RefSeq" id="WP_146566027.1">
    <property type="nucleotide sequence ID" value="NZ_VOHL01000001.1"/>
</dbReference>
<dbReference type="OrthoDB" id="2220917at2"/>
<protein>
    <submittedName>
        <fullName evidence="2">DUF2142 domain-containing protein</fullName>
    </submittedName>
</protein>
<feature type="transmembrane region" description="Helical" evidence="1">
    <location>
        <begin position="263"/>
        <end position="289"/>
    </location>
</feature>
<reference evidence="2 3" key="1">
    <citation type="submission" date="2019-08" db="EMBL/GenBank/DDBJ databases">
        <authorList>
            <person name="Lei W."/>
        </authorList>
    </citation>
    <scope>NUCLEOTIDE SEQUENCE [LARGE SCALE GENOMIC DNA]</scope>
    <source>
        <strain evidence="2 3">CCUG 66496</strain>
    </source>
</reference>
<dbReference type="InterPro" id="IPR018674">
    <property type="entry name" value="DUF2142_membrane"/>
</dbReference>
<keyword evidence="1" id="KW-1133">Transmembrane helix</keyword>
<feature type="transmembrane region" description="Helical" evidence="1">
    <location>
        <begin position="43"/>
        <end position="60"/>
    </location>
</feature>
<feature type="transmembrane region" description="Helical" evidence="1">
    <location>
        <begin position="69"/>
        <end position="86"/>
    </location>
</feature>
<dbReference type="AlphaFoldDB" id="A0A5C5SGB3"/>
<evidence type="ECO:0000313" key="2">
    <source>
        <dbReference type="EMBL" id="TWS98951.1"/>
    </source>
</evidence>
<keyword evidence="1" id="KW-0472">Membrane</keyword>
<dbReference type="EMBL" id="VOHL01000001">
    <property type="protein sequence ID" value="TWS98951.1"/>
    <property type="molecule type" value="Genomic_DNA"/>
</dbReference>
<feature type="transmembrane region" description="Helical" evidence="1">
    <location>
        <begin position="479"/>
        <end position="498"/>
    </location>
</feature>
<feature type="transmembrane region" description="Helical" evidence="1">
    <location>
        <begin position="235"/>
        <end position="251"/>
    </location>
</feature>
<evidence type="ECO:0000313" key="3">
    <source>
        <dbReference type="Proteomes" id="UP000317430"/>
    </source>
</evidence>
<evidence type="ECO:0000256" key="1">
    <source>
        <dbReference type="SAM" id="Phobius"/>
    </source>
</evidence>
<feature type="transmembrane region" description="Helical" evidence="1">
    <location>
        <begin position="21"/>
        <end position="37"/>
    </location>
</feature>
<dbReference type="Proteomes" id="UP000317430">
    <property type="component" value="Unassembled WGS sequence"/>
</dbReference>
<comment type="caution">
    <text evidence="2">The sequence shown here is derived from an EMBL/GenBank/DDBJ whole genome shotgun (WGS) entry which is preliminary data.</text>
</comment>
<organism evidence="2 3">
    <name type="scientific">Streptococcus cuniculipharyngis</name>
    <dbReference type="NCBI Taxonomy" id="1562651"/>
    <lineage>
        <taxon>Bacteria</taxon>
        <taxon>Bacillati</taxon>
        <taxon>Bacillota</taxon>
        <taxon>Bacilli</taxon>
        <taxon>Lactobacillales</taxon>
        <taxon>Streptococcaceae</taxon>
        <taxon>Streptococcus</taxon>
    </lineage>
</organism>
<name>A0A5C5SGB3_9STRE</name>
<accession>A0A5C5SGB3</accession>
<proteinExistence type="predicted"/>
<gene>
    <name evidence="2" type="ORF">FRX57_01755</name>
</gene>
<feature type="transmembrane region" description="Helical" evidence="1">
    <location>
        <begin position="301"/>
        <end position="321"/>
    </location>
</feature>
<feature type="transmembrane region" description="Helical" evidence="1">
    <location>
        <begin position="371"/>
        <end position="397"/>
    </location>
</feature>
<keyword evidence="3" id="KW-1185">Reference proteome</keyword>
<sequence>MMSIPLRIKEIIRKFSYHYHYLLLLILTCFYMVIMYTDSLKLPLGHLTFLVLVSMALIMYQPSSQIRRVLVMIGVLGGLSAFYSPINDVPDEYVHYARSLFLSEGDLNLSNNPQDLEVSEDIKAIDQRAGKSLLKDKLGQVRHSDQQLSYLAVKMTNAYYSISYLPQALGLALGNALKLPVIWTYYLGRLVNLSAYLLLIYLALKRAGAYQQVIAVVAMNPMTVYLAASYNQDGFATGMILLVISLFLNLLESPKVSYRQLLTYYLACLILVVTKFPYLLLSLLPLFIREEGEKHERMEKFLNKFLLTIIVIGFGLIWYLLYNQIQPPKLADFLEKVNSSKQLQTIFSNLPLYGRLIFRKMFESLLNLNGMLIYGPLTYGTASSFTLYLAYLGLVYLNNLGKARVGAGLKLGLLLVILGVSGMITLALYLTWTPVGDLEILGVQSRYFIGLLPLIYLLLSSHKPAAQGLTNLVTDKKVINLGLVFLLTMLIATVLQYYR</sequence>
<dbReference type="Pfam" id="PF09913">
    <property type="entry name" value="DUF2142"/>
    <property type="match status" value="1"/>
</dbReference>
<feature type="transmembrane region" description="Helical" evidence="1">
    <location>
        <begin position="184"/>
        <end position="204"/>
    </location>
</feature>
<keyword evidence="1" id="KW-0812">Transmembrane</keyword>
<feature type="transmembrane region" description="Helical" evidence="1">
    <location>
        <begin position="409"/>
        <end position="432"/>
    </location>
</feature>
<feature type="transmembrane region" description="Helical" evidence="1">
    <location>
        <begin position="438"/>
        <end position="459"/>
    </location>
</feature>